<evidence type="ECO:0000313" key="8">
    <source>
        <dbReference type="Proteomes" id="UP000237889"/>
    </source>
</evidence>
<feature type="region of interest" description="Disordered" evidence="5">
    <location>
        <begin position="225"/>
        <end position="247"/>
    </location>
</feature>
<dbReference type="Pfam" id="PF23552">
    <property type="entry name" value="ParB_C"/>
    <property type="match status" value="1"/>
</dbReference>
<comment type="function">
    <text evidence="4">Involved in chromosome partition. Localize to both poles of the predivisional cell following completion of DNA replication. Binds to the DNA origin of replication.</text>
</comment>
<comment type="similarity">
    <text evidence="1">Belongs to the ParB family.</text>
</comment>
<evidence type="ECO:0000256" key="2">
    <source>
        <dbReference type="ARBA" id="ARBA00022829"/>
    </source>
</evidence>
<keyword evidence="2" id="KW-0159">Chromosome partition</keyword>
<dbReference type="GO" id="GO:0045881">
    <property type="term" value="P:positive regulation of sporulation resulting in formation of a cellular spore"/>
    <property type="evidence" value="ECO:0007669"/>
    <property type="project" value="TreeGrafter"/>
</dbReference>
<dbReference type="PANTHER" id="PTHR33375">
    <property type="entry name" value="CHROMOSOME-PARTITIONING PROTEIN PARB-RELATED"/>
    <property type="match status" value="1"/>
</dbReference>
<dbReference type="FunFam" id="3.90.1530.30:FF:000001">
    <property type="entry name" value="Chromosome partitioning protein ParB"/>
    <property type="match status" value="1"/>
</dbReference>
<evidence type="ECO:0000313" key="7">
    <source>
        <dbReference type="EMBL" id="AVO46805.1"/>
    </source>
</evidence>
<dbReference type="AlphaFoldDB" id="A0A2S0NF78"/>
<dbReference type="SUPFAM" id="SSF109709">
    <property type="entry name" value="KorB DNA-binding domain-like"/>
    <property type="match status" value="1"/>
</dbReference>
<dbReference type="InterPro" id="IPR004437">
    <property type="entry name" value="ParB/RepB/Spo0J"/>
</dbReference>
<evidence type="ECO:0000256" key="3">
    <source>
        <dbReference type="ARBA" id="ARBA00023125"/>
    </source>
</evidence>
<dbReference type="SUPFAM" id="SSF110849">
    <property type="entry name" value="ParB/Sulfiredoxin"/>
    <property type="match status" value="1"/>
</dbReference>
<dbReference type="InterPro" id="IPR036086">
    <property type="entry name" value="ParB/Sulfiredoxin_sf"/>
</dbReference>
<dbReference type="OrthoDB" id="9802051at2"/>
<dbReference type="InterPro" id="IPR041468">
    <property type="entry name" value="HTH_ParB/Spo0J"/>
</dbReference>
<dbReference type="Pfam" id="PF02195">
    <property type="entry name" value="ParB_N"/>
    <property type="match status" value="1"/>
</dbReference>
<name>A0A2S0NF78_9HYPH</name>
<gene>
    <name evidence="7" type="ORF">C6569_18005</name>
</gene>
<dbReference type="RefSeq" id="WP_106750175.1">
    <property type="nucleotide sequence ID" value="NZ_CP027668.1"/>
</dbReference>
<dbReference type="SMART" id="SM00470">
    <property type="entry name" value="ParB"/>
    <property type="match status" value="1"/>
</dbReference>
<protein>
    <submittedName>
        <fullName evidence="7">Chromosome partitioning protein ParB</fullName>
    </submittedName>
</protein>
<dbReference type="GO" id="GO:0005694">
    <property type="term" value="C:chromosome"/>
    <property type="evidence" value="ECO:0007669"/>
    <property type="project" value="TreeGrafter"/>
</dbReference>
<dbReference type="Gene3D" id="1.10.10.2830">
    <property type="match status" value="1"/>
</dbReference>
<proteinExistence type="inferred from homology"/>
<dbReference type="Gene3D" id="3.90.1530.30">
    <property type="match status" value="1"/>
</dbReference>
<sequence>MAEDANRSRLGRGLAALIGDVGEETAAVDRVRAARKVPIEFIRANPRNPRRMFREEDLQELADSIRERGIIQPIVVRAVAGVVDAYEIVAGERRWRAAQRAELHEVPIHLVEVGDREALELAIIENVQRADLNPLEEAMGYNELIEQFGYSQTDLAKIIGKSRSHVANTLRLMKLPDPVQGMLREGQLTAGHARALLAVEDPAKLASQIVDQGLNVRQVEALTQEQSEKAGRAPKQRERTEKDADTRALEKTLSDALGMAVSIDHRGSGGELRIRYRSLEQLEDICQRLRG</sequence>
<dbReference type="PANTHER" id="PTHR33375:SF1">
    <property type="entry name" value="CHROMOSOME-PARTITIONING PROTEIN PARB-RELATED"/>
    <property type="match status" value="1"/>
</dbReference>
<keyword evidence="8" id="KW-1185">Reference proteome</keyword>
<dbReference type="GO" id="GO:0003677">
    <property type="term" value="F:DNA binding"/>
    <property type="evidence" value="ECO:0007669"/>
    <property type="project" value="UniProtKB-KW"/>
</dbReference>
<dbReference type="GO" id="GO:0007059">
    <property type="term" value="P:chromosome segregation"/>
    <property type="evidence" value="ECO:0007669"/>
    <property type="project" value="UniProtKB-KW"/>
</dbReference>
<evidence type="ECO:0000259" key="6">
    <source>
        <dbReference type="SMART" id="SM00470"/>
    </source>
</evidence>
<dbReference type="NCBIfam" id="TIGR00180">
    <property type="entry name" value="parB_part"/>
    <property type="match status" value="1"/>
</dbReference>
<reference evidence="7 8" key="1">
    <citation type="submission" date="2018-03" db="EMBL/GenBank/DDBJ databases">
        <title>Genome sequencing of Phreatobacter sp.</title>
        <authorList>
            <person name="Kim S.-J."/>
            <person name="Heo J."/>
            <person name="Kwon S.-W."/>
        </authorList>
    </citation>
    <scope>NUCLEOTIDE SEQUENCE [LARGE SCALE GENOMIC DNA]</scope>
    <source>
        <strain evidence="7 8">S-12</strain>
    </source>
</reference>
<evidence type="ECO:0000256" key="1">
    <source>
        <dbReference type="ARBA" id="ARBA00006295"/>
    </source>
</evidence>
<dbReference type="FunFam" id="1.10.10.2830:FF:000001">
    <property type="entry name" value="Chromosome partitioning protein ParB"/>
    <property type="match status" value="1"/>
</dbReference>
<dbReference type="Proteomes" id="UP000237889">
    <property type="component" value="Chromosome"/>
</dbReference>
<dbReference type="EMBL" id="CP027668">
    <property type="protein sequence ID" value="AVO46805.1"/>
    <property type="molecule type" value="Genomic_DNA"/>
</dbReference>
<dbReference type="InterPro" id="IPR003115">
    <property type="entry name" value="ParB_N"/>
</dbReference>
<dbReference type="KEGG" id="phr:C6569_18005"/>
<evidence type="ECO:0000256" key="4">
    <source>
        <dbReference type="ARBA" id="ARBA00025472"/>
    </source>
</evidence>
<evidence type="ECO:0000256" key="5">
    <source>
        <dbReference type="SAM" id="MobiDB-lite"/>
    </source>
</evidence>
<dbReference type="InterPro" id="IPR057240">
    <property type="entry name" value="ParB_dimer_C"/>
</dbReference>
<accession>A0A2S0NF78</accession>
<keyword evidence="3" id="KW-0238">DNA-binding</keyword>
<dbReference type="Pfam" id="PF17762">
    <property type="entry name" value="HTH_ParB"/>
    <property type="match status" value="1"/>
</dbReference>
<organism evidence="7 8">
    <name type="scientific">Phreatobacter cathodiphilus</name>
    <dbReference type="NCBI Taxonomy" id="1868589"/>
    <lineage>
        <taxon>Bacteria</taxon>
        <taxon>Pseudomonadati</taxon>
        <taxon>Pseudomonadota</taxon>
        <taxon>Alphaproteobacteria</taxon>
        <taxon>Hyphomicrobiales</taxon>
        <taxon>Phreatobacteraceae</taxon>
        <taxon>Phreatobacter</taxon>
    </lineage>
</organism>
<feature type="domain" description="ParB-like N-terminal" evidence="6">
    <location>
        <begin position="35"/>
        <end position="127"/>
    </location>
</feature>
<dbReference type="InterPro" id="IPR050336">
    <property type="entry name" value="Chromosome_partition/occlusion"/>
</dbReference>
<feature type="compositionally biased region" description="Basic and acidic residues" evidence="5">
    <location>
        <begin position="226"/>
        <end position="247"/>
    </location>
</feature>
<dbReference type="CDD" id="cd16393">
    <property type="entry name" value="SPO0J_N"/>
    <property type="match status" value="1"/>
</dbReference>